<evidence type="ECO:0008006" key="4">
    <source>
        <dbReference type="Google" id="ProtNLM"/>
    </source>
</evidence>
<accession>A0A2N7F5U0</accession>
<reference evidence="3" key="1">
    <citation type="submission" date="2016-07" db="EMBL/GenBank/DDBJ databases">
        <title>Nontailed viruses are major unrecognized killers of bacteria in the ocean.</title>
        <authorList>
            <person name="Kauffman K."/>
            <person name="Hussain F."/>
            <person name="Yang J."/>
            <person name="Arevalo P."/>
            <person name="Brown J."/>
            <person name="Cutler M."/>
            <person name="Kelly L."/>
            <person name="Polz M.F."/>
        </authorList>
    </citation>
    <scope>NUCLEOTIDE SEQUENCE [LARGE SCALE GENOMIC DNA]</scope>
    <source>
        <strain evidence="3">10N.261.55.E11</strain>
    </source>
</reference>
<dbReference type="PROSITE" id="PS51257">
    <property type="entry name" value="PROKAR_LIPOPROTEIN"/>
    <property type="match status" value="1"/>
</dbReference>
<dbReference type="RefSeq" id="WP_076673286.1">
    <property type="nucleotide sequence ID" value="NZ_CAWMVP010000001.1"/>
</dbReference>
<feature type="signal peptide" evidence="1">
    <location>
        <begin position="1"/>
        <end position="20"/>
    </location>
</feature>
<dbReference type="Proteomes" id="UP000235330">
    <property type="component" value="Unassembled WGS sequence"/>
</dbReference>
<feature type="chain" id="PRO_5014698413" description="Lipoprotein" evidence="1">
    <location>
        <begin position="21"/>
        <end position="147"/>
    </location>
</feature>
<evidence type="ECO:0000313" key="3">
    <source>
        <dbReference type="Proteomes" id="UP000235330"/>
    </source>
</evidence>
<proteinExistence type="predicted"/>
<comment type="caution">
    <text evidence="2">The sequence shown here is derived from an EMBL/GenBank/DDBJ whole genome shotgun (WGS) entry which is preliminary data.</text>
</comment>
<sequence>MKTIKLILSGVTLVFLSACGGGGGGGSSSSSSPSSVPTSQSLKSVELSIPEGFDFSTEREVKVTVDVVSSQSTRGFMSIYTEFNGDVVDYTSQVLRSPINEDIEFSTTLLLPNHVEKVWVEVWYPSAMGSEVKRSVDINNDQVEVIL</sequence>
<evidence type="ECO:0000256" key="1">
    <source>
        <dbReference type="SAM" id="SignalP"/>
    </source>
</evidence>
<protein>
    <recommendedName>
        <fullName evidence="4">Lipoprotein</fullName>
    </recommendedName>
</protein>
<gene>
    <name evidence="2" type="ORF">BCU17_07650</name>
</gene>
<keyword evidence="1" id="KW-0732">Signal</keyword>
<dbReference type="EMBL" id="MCWU01000085">
    <property type="protein sequence ID" value="PMJ61017.1"/>
    <property type="molecule type" value="Genomic_DNA"/>
</dbReference>
<name>A0A2N7F5U0_VIBSP</name>
<dbReference type="OrthoDB" id="5904566at2"/>
<organism evidence="2 3">
    <name type="scientific">Vibrio splendidus</name>
    <dbReference type="NCBI Taxonomy" id="29497"/>
    <lineage>
        <taxon>Bacteria</taxon>
        <taxon>Pseudomonadati</taxon>
        <taxon>Pseudomonadota</taxon>
        <taxon>Gammaproteobacteria</taxon>
        <taxon>Vibrionales</taxon>
        <taxon>Vibrionaceae</taxon>
        <taxon>Vibrio</taxon>
    </lineage>
</organism>
<dbReference type="AlphaFoldDB" id="A0A2N7F5U0"/>
<evidence type="ECO:0000313" key="2">
    <source>
        <dbReference type="EMBL" id="PMJ61017.1"/>
    </source>
</evidence>